<evidence type="ECO:0000313" key="1">
    <source>
        <dbReference type="EMBL" id="KAK8516668.1"/>
    </source>
</evidence>
<keyword evidence="2" id="KW-1185">Reference proteome</keyword>
<accession>A0ABR2CB53</accession>
<protein>
    <submittedName>
        <fullName evidence="1">Uncharacterized protein</fullName>
    </submittedName>
</protein>
<reference evidence="1 2" key="1">
    <citation type="journal article" date="2024" name="G3 (Bethesda)">
        <title>Genome assembly of Hibiscus sabdariffa L. provides insights into metabolisms of medicinal natural products.</title>
        <authorList>
            <person name="Kim T."/>
        </authorList>
    </citation>
    <scope>NUCLEOTIDE SEQUENCE [LARGE SCALE GENOMIC DNA]</scope>
    <source>
        <strain evidence="1">TK-2024</strain>
        <tissue evidence="1">Old leaves</tissue>
    </source>
</reference>
<proteinExistence type="predicted"/>
<dbReference type="EMBL" id="JBBPBM010000057">
    <property type="protein sequence ID" value="KAK8516668.1"/>
    <property type="molecule type" value="Genomic_DNA"/>
</dbReference>
<evidence type="ECO:0000313" key="2">
    <source>
        <dbReference type="Proteomes" id="UP001472677"/>
    </source>
</evidence>
<name>A0ABR2CB53_9ROSI</name>
<dbReference type="Proteomes" id="UP001472677">
    <property type="component" value="Unassembled WGS sequence"/>
</dbReference>
<sequence>MTVFTGWVDNVTLQLNFIVAHKELEPGGSSKVFVNQEGGLETVSSMAHRPEVREVDPNGVVDQNDQCMALDQ</sequence>
<gene>
    <name evidence="1" type="ORF">V6N12_049390</name>
</gene>
<comment type="caution">
    <text evidence="1">The sequence shown here is derived from an EMBL/GenBank/DDBJ whole genome shotgun (WGS) entry which is preliminary data.</text>
</comment>
<organism evidence="1 2">
    <name type="scientific">Hibiscus sabdariffa</name>
    <name type="common">roselle</name>
    <dbReference type="NCBI Taxonomy" id="183260"/>
    <lineage>
        <taxon>Eukaryota</taxon>
        <taxon>Viridiplantae</taxon>
        <taxon>Streptophyta</taxon>
        <taxon>Embryophyta</taxon>
        <taxon>Tracheophyta</taxon>
        <taxon>Spermatophyta</taxon>
        <taxon>Magnoliopsida</taxon>
        <taxon>eudicotyledons</taxon>
        <taxon>Gunneridae</taxon>
        <taxon>Pentapetalae</taxon>
        <taxon>rosids</taxon>
        <taxon>malvids</taxon>
        <taxon>Malvales</taxon>
        <taxon>Malvaceae</taxon>
        <taxon>Malvoideae</taxon>
        <taxon>Hibiscus</taxon>
    </lineage>
</organism>